<dbReference type="OrthoDB" id="2498029at2759"/>
<gene>
    <name evidence="1" type="ORF">AK812_SmicGene34883</name>
</gene>
<dbReference type="AlphaFoldDB" id="A0A1Q9CMX1"/>
<dbReference type="EMBL" id="LSRX01001054">
    <property type="protein sequence ID" value="OLP84272.1"/>
    <property type="molecule type" value="Genomic_DNA"/>
</dbReference>
<evidence type="ECO:0008006" key="3">
    <source>
        <dbReference type="Google" id="ProtNLM"/>
    </source>
</evidence>
<accession>A0A1Q9CMX1</accession>
<sequence>MHSIFGCFAGCCWEGSLKACFPPKASGSKPTAAQKVAHYLGMNKFLATTVIMDATWEGELVTKMVRTPKDHGMLYEEVRLKALDGCQIAAWYIPSKEGSVSKKLAIVGHQSWAKANKSGCVFHYRHGKVPVEAIDYVKLHRVLYDAGYQVIEYDLRNHGDSERRLPAGWGEIEFMDAAGVMDWVNAQPTLKDCKVALLPFCVSGVAFLKANSVCPEKFKKVAAWATTNIFHTPIMFADRPYILGLGNEELLNEALQENQAKYEKEGKIQAKDISITLERMSAKKYAKDVKVPVLYCDKLHELQDYHERGAPEIFAEFGKDLDEASRKRNELHFLGPHQDPPFKTQGRNRSEGYNFYQSAEGSKVLLSFLGKYIP</sequence>
<keyword evidence="2" id="KW-1185">Reference proteome</keyword>
<evidence type="ECO:0000313" key="1">
    <source>
        <dbReference type="EMBL" id="OLP84272.1"/>
    </source>
</evidence>
<organism evidence="1 2">
    <name type="scientific">Symbiodinium microadriaticum</name>
    <name type="common">Dinoflagellate</name>
    <name type="synonym">Zooxanthella microadriatica</name>
    <dbReference type="NCBI Taxonomy" id="2951"/>
    <lineage>
        <taxon>Eukaryota</taxon>
        <taxon>Sar</taxon>
        <taxon>Alveolata</taxon>
        <taxon>Dinophyceae</taxon>
        <taxon>Suessiales</taxon>
        <taxon>Symbiodiniaceae</taxon>
        <taxon>Symbiodinium</taxon>
    </lineage>
</organism>
<reference evidence="1 2" key="1">
    <citation type="submission" date="2016-02" db="EMBL/GenBank/DDBJ databases">
        <title>Genome analysis of coral dinoflagellate symbionts highlights evolutionary adaptations to a symbiotic lifestyle.</title>
        <authorList>
            <person name="Aranda M."/>
            <person name="Li Y."/>
            <person name="Liew Y.J."/>
            <person name="Baumgarten S."/>
            <person name="Simakov O."/>
            <person name="Wilson M."/>
            <person name="Piel J."/>
            <person name="Ashoor H."/>
            <person name="Bougouffa S."/>
            <person name="Bajic V.B."/>
            <person name="Ryu T."/>
            <person name="Ravasi T."/>
            <person name="Bayer T."/>
            <person name="Micklem G."/>
            <person name="Kim H."/>
            <person name="Bhak J."/>
            <person name="Lajeunesse T.C."/>
            <person name="Voolstra C.R."/>
        </authorList>
    </citation>
    <scope>NUCLEOTIDE SEQUENCE [LARGE SCALE GENOMIC DNA]</scope>
    <source>
        <strain evidence="1 2">CCMP2467</strain>
    </source>
</reference>
<comment type="caution">
    <text evidence="1">The sequence shown here is derived from an EMBL/GenBank/DDBJ whole genome shotgun (WGS) entry which is preliminary data.</text>
</comment>
<proteinExistence type="predicted"/>
<dbReference type="SUPFAM" id="SSF53474">
    <property type="entry name" value="alpha/beta-Hydrolases"/>
    <property type="match status" value="1"/>
</dbReference>
<dbReference type="Gene3D" id="3.40.50.1820">
    <property type="entry name" value="alpha/beta hydrolase"/>
    <property type="match status" value="1"/>
</dbReference>
<dbReference type="OMA" id="QIAAWYI"/>
<protein>
    <recommendedName>
        <fullName evidence="3">Serine aminopeptidase S33 domain-containing protein</fullName>
    </recommendedName>
</protein>
<dbReference type="Proteomes" id="UP000186817">
    <property type="component" value="Unassembled WGS sequence"/>
</dbReference>
<evidence type="ECO:0000313" key="2">
    <source>
        <dbReference type="Proteomes" id="UP000186817"/>
    </source>
</evidence>
<name>A0A1Q9CMX1_SYMMI</name>
<dbReference type="InterPro" id="IPR029058">
    <property type="entry name" value="AB_hydrolase_fold"/>
</dbReference>